<feature type="transmembrane region" description="Helical" evidence="1">
    <location>
        <begin position="227"/>
        <end position="245"/>
    </location>
</feature>
<dbReference type="PANTHER" id="PTHR33802:SF1">
    <property type="entry name" value="XK-RELATED PROTEIN"/>
    <property type="match status" value="1"/>
</dbReference>
<feature type="transmembrane region" description="Helical" evidence="1">
    <location>
        <begin position="180"/>
        <end position="199"/>
    </location>
</feature>
<name>A0A916JCY0_9BACT</name>
<dbReference type="Proteomes" id="UP000680038">
    <property type="component" value="Unassembled WGS sequence"/>
</dbReference>
<dbReference type="AlphaFoldDB" id="A0A916JCY0"/>
<feature type="transmembrane region" description="Helical" evidence="1">
    <location>
        <begin position="47"/>
        <end position="66"/>
    </location>
</feature>
<evidence type="ECO:0008006" key="4">
    <source>
        <dbReference type="Google" id="ProtNLM"/>
    </source>
</evidence>
<feature type="transmembrane region" description="Helical" evidence="1">
    <location>
        <begin position="148"/>
        <end position="168"/>
    </location>
</feature>
<gene>
    <name evidence="2" type="ORF">DYBT9275_02849</name>
</gene>
<dbReference type="InterPro" id="IPR038330">
    <property type="entry name" value="TspO/MBR-related_sf"/>
</dbReference>
<dbReference type="RefSeq" id="WP_215239415.1">
    <property type="nucleotide sequence ID" value="NZ_CAJRAF010000002.1"/>
</dbReference>
<keyword evidence="1" id="KW-0472">Membrane</keyword>
<keyword evidence="1" id="KW-1133">Transmembrane helix</keyword>
<proteinExistence type="predicted"/>
<comment type="caution">
    <text evidence="2">The sequence shown here is derived from an EMBL/GenBank/DDBJ whole genome shotgun (WGS) entry which is preliminary data.</text>
</comment>
<evidence type="ECO:0000313" key="2">
    <source>
        <dbReference type="EMBL" id="CAG5002245.1"/>
    </source>
</evidence>
<keyword evidence="3" id="KW-1185">Reference proteome</keyword>
<sequence>MKKTLQRSNVMALIVTIIINYLSNTGIFNGKTMATVSASYQNLFTPAGYAFAIWGLIYLGLAAFVIHQSRGLLSSSEVPAIVGRIGWSYVASCAANCFWVLAWLYEYTGTSVLIMIILLANLILIVKRTRMELDLITLKQIALEWWPFAIYLGWICVALIANVAAYLTKIQWAGFGISQVSWTIVMIFIAMVVNLFLTWNRNMRESASVGVWALIAVGVANKGEEQAVVYASLAASAILLLSTAVHGYRNRGNHFIVGNKTF</sequence>
<keyword evidence="1" id="KW-0812">Transmembrane</keyword>
<feature type="transmembrane region" description="Helical" evidence="1">
    <location>
        <begin position="87"/>
        <end position="105"/>
    </location>
</feature>
<feature type="transmembrane region" description="Helical" evidence="1">
    <location>
        <begin position="111"/>
        <end position="127"/>
    </location>
</feature>
<accession>A0A916JCY0</accession>
<reference evidence="2" key="1">
    <citation type="submission" date="2021-04" db="EMBL/GenBank/DDBJ databases">
        <authorList>
            <person name="Rodrigo-Torres L."/>
            <person name="Arahal R. D."/>
            <person name="Lucena T."/>
        </authorList>
    </citation>
    <scope>NUCLEOTIDE SEQUENCE</scope>
    <source>
        <strain evidence="2">CECT 9275</strain>
    </source>
</reference>
<protein>
    <recommendedName>
        <fullName evidence="4">Tryptophan-rich sensory protein</fullName>
    </recommendedName>
</protein>
<organism evidence="2 3">
    <name type="scientific">Dyadobacter helix</name>
    <dbReference type="NCBI Taxonomy" id="2822344"/>
    <lineage>
        <taxon>Bacteria</taxon>
        <taxon>Pseudomonadati</taxon>
        <taxon>Bacteroidota</taxon>
        <taxon>Cytophagia</taxon>
        <taxon>Cytophagales</taxon>
        <taxon>Spirosomataceae</taxon>
        <taxon>Dyadobacter</taxon>
    </lineage>
</organism>
<evidence type="ECO:0000313" key="3">
    <source>
        <dbReference type="Proteomes" id="UP000680038"/>
    </source>
</evidence>
<dbReference type="Gene3D" id="1.20.1260.100">
    <property type="entry name" value="TspO/MBR protein"/>
    <property type="match status" value="1"/>
</dbReference>
<feature type="transmembrane region" description="Helical" evidence="1">
    <location>
        <begin position="9"/>
        <end position="27"/>
    </location>
</feature>
<dbReference type="PANTHER" id="PTHR33802">
    <property type="entry name" value="SI:CH211-161H7.5-RELATED"/>
    <property type="match status" value="1"/>
</dbReference>
<dbReference type="EMBL" id="CAJRAF010000002">
    <property type="protein sequence ID" value="CAG5002245.1"/>
    <property type="molecule type" value="Genomic_DNA"/>
</dbReference>
<evidence type="ECO:0000256" key="1">
    <source>
        <dbReference type="SAM" id="Phobius"/>
    </source>
</evidence>